<reference evidence="4 5" key="1">
    <citation type="submission" date="2023-07" db="EMBL/GenBank/DDBJ databases">
        <title>The novel representative of Negativicutes class, Anaeroselena agilis gen. nov. sp. nov.</title>
        <authorList>
            <person name="Prokofeva M.I."/>
            <person name="Elcheninov A.G."/>
            <person name="Klyukina A."/>
            <person name="Kublanov I.V."/>
            <person name="Frolov E.N."/>
            <person name="Podosokorskaya O.A."/>
        </authorList>
    </citation>
    <scope>NUCLEOTIDE SEQUENCE [LARGE SCALE GENOMIC DNA]</scope>
    <source>
        <strain evidence="4 5">4137-cl</strain>
    </source>
</reference>
<feature type="signal peptide" evidence="2">
    <location>
        <begin position="1"/>
        <end position="23"/>
    </location>
</feature>
<keyword evidence="2" id="KW-0732">Signal</keyword>
<evidence type="ECO:0000256" key="2">
    <source>
        <dbReference type="SAM" id="SignalP"/>
    </source>
</evidence>
<name>A0ABU3NT75_9FIRM</name>
<evidence type="ECO:0000313" key="5">
    <source>
        <dbReference type="Proteomes" id="UP001254848"/>
    </source>
</evidence>
<evidence type="ECO:0000313" key="4">
    <source>
        <dbReference type="EMBL" id="MDT8900019.1"/>
    </source>
</evidence>
<dbReference type="EC" id="3.5.1.28" evidence="4"/>
<dbReference type="SUPFAM" id="SSF53187">
    <property type="entry name" value="Zn-dependent exopeptidases"/>
    <property type="match status" value="1"/>
</dbReference>
<dbReference type="InterPro" id="IPR050695">
    <property type="entry name" value="N-acetylmuramoyl_amidase_3"/>
</dbReference>
<feature type="chain" id="PRO_5047455098" evidence="2">
    <location>
        <begin position="24"/>
        <end position="383"/>
    </location>
</feature>
<dbReference type="CDD" id="cd02696">
    <property type="entry name" value="MurNAc-LAA"/>
    <property type="match status" value="1"/>
</dbReference>
<dbReference type="RefSeq" id="WP_413778581.1">
    <property type="nucleotide sequence ID" value="NZ_JAUOZS010000001.1"/>
</dbReference>
<dbReference type="PANTHER" id="PTHR30404:SF0">
    <property type="entry name" value="N-ACETYLMURAMOYL-L-ALANINE AMIDASE AMIC"/>
    <property type="match status" value="1"/>
</dbReference>
<dbReference type="GO" id="GO:0008745">
    <property type="term" value="F:N-acetylmuramoyl-L-alanine amidase activity"/>
    <property type="evidence" value="ECO:0007669"/>
    <property type="project" value="UniProtKB-EC"/>
</dbReference>
<keyword evidence="1 4" id="KW-0378">Hydrolase</keyword>
<dbReference type="Gene3D" id="3.40.630.40">
    <property type="entry name" value="Zn-dependent exopeptidases"/>
    <property type="match status" value="1"/>
</dbReference>
<protein>
    <submittedName>
        <fullName evidence="4">N-acetylmuramoyl-L-alanine amidase</fullName>
        <ecNumber evidence="4">3.5.1.28</ecNumber>
    </submittedName>
</protein>
<dbReference type="Proteomes" id="UP001254848">
    <property type="component" value="Unassembled WGS sequence"/>
</dbReference>
<feature type="domain" description="MurNAc-LAA" evidence="3">
    <location>
        <begin position="260"/>
        <end position="370"/>
    </location>
</feature>
<dbReference type="Pfam" id="PF01520">
    <property type="entry name" value="Amidase_3"/>
    <property type="match status" value="1"/>
</dbReference>
<sequence>MLRRALCFLVICAVIAFSPAVYAAKASTSSAAYKPGSRLLAVVGKTAGASTVPGGQQLTKIRWANHIDAVTGAGKLRLVIDATGPIQAKGTVVASPTPRLIVDVKGAVPGNTDCDIDLGGKIADSIAMKSEDGKDTVITVEMPLMVDESEYKVFTLKKDPANKKPYRVVIDINQPVLPANFSFTPGLKDKLIVLDPGHGGSDPGAIGSAGTTEKAVNLAVTLKVKALLAKAGAKVILTHQDDSDVFGPNASAVDELKARATVANVKKADIFVSIHSNAALNRGAEGTSTYYYQKTRYDSLLARNLQAAMIETGGLEDKGTLPANFYVIKRTVMPAALVELAFLSNPAEEKLLANPQFQLKMAEGIVEGMERFFAQAATKGGAQ</sequence>
<accession>A0ABU3NT75</accession>
<dbReference type="EMBL" id="JAUOZS010000001">
    <property type="protein sequence ID" value="MDT8900019.1"/>
    <property type="molecule type" value="Genomic_DNA"/>
</dbReference>
<comment type="caution">
    <text evidence="4">The sequence shown here is derived from an EMBL/GenBank/DDBJ whole genome shotgun (WGS) entry which is preliminary data.</text>
</comment>
<dbReference type="SMART" id="SM00646">
    <property type="entry name" value="Ami_3"/>
    <property type="match status" value="1"/>
</dbReference>
<dbReference type="PANTHER" id="PTHR30404">
    <property type="entry name" value="N-ACETYLMURAMOYL-L-ALANINE AMIDASE"/>
    <property type="match status" value="1"/>
</dbReference>
<dbReference type="InterPro" id="IPR002508">
    <property type="entry name" value="MurNAc-LAA_cat"/>
</dbReference>
<gene>
    <name evidence="4" type="ORF">Q4T40_02060</name>
</gene>
<evidence type="ECO:0000259" key="3">
    <source>
        <dbReference type="SMART" id="SM00646"/>
    </source>
</evidence>
<proteinExistence type="predicted"/>
<dbReference type="Gene3D" id="2.60.40.3500">
    <property type="match status" value="1"/>
</dbReference>
<evidence type="ECO:0000256" key="1">
    <source>
        <dbReference type="ARBA" id="ARBA00022801"/>
    </source>
</evidence>
<keyword evidence="5" id="KW-1185">Reference proteome</keyword>
<organism evidence="4 5">
    <name type="scientific">Anaeroselena agilis</name>
    <dbReference type="NCBI Taxonomy" id="3063788"/>
    <lineage>
        <taxon>Bacteria</taxon>
        <taxon>Bacillati</taxon>
        <taxon>Bacillota</taxon>
        <taxon>Negativicutes</taxon>
        <taxon>Acetonemataceae</taxon>
        <taxon>Anaeroselena</taxon>
    </lineage>
</organism>